<dbReference type="CDD" id="cd04181">
    <property type="entry name" value="NTP_transferase"/>
    <property type="match status" value="1"/>
</dbReference>
<dbReference type="PANTHER" id="PTHR22572">
    <property type="entry name" value="SUGAR-1-PHOSPHATE GUANYL TRANSFERASE"/>
    <property type="match status" value="1"/>
</dbReference>
<reference evidence="4 5" key="1">
    <citation type="submission" date="2016-10" db="EMBL/GenBank/DDBJ databases">
        <title>Genome sequence of Streptomyces sp. MUSC 93.</title>
        <authorList>
            <person name="Lee L.-H."/>
            <person name="Ser H.-L."/>
            <person name="Law J.W.-F."/>
        </authorList>
    </citation>
    <scope>NUCLEOTIDE SEQUENCE [LARGE SCALE GENOMIC DNA]</scope>
    <source>
        <strain evidence="4 5">MUSC 93</strain>
    </source>
</reference>
<name>A0A1S2Q093_9ACTN</name>
<dbReference type="Pfam" id="PF25087">
    <property type="entry name" value="GMPPB_C"/>
    <property type="match status" value="1"/>
</dbReference>
<accession>A0A1S2Q093</accession>
<dbReference type="Gene3D" id="3.90.550.10">
    <property type="entry name" value="Spore Coat Polysaccharide Biosynthesis Protein SpsA, Chain A"/>
    <property type="match status" value="1"/>
</dbReference>
<proteinExistence type="inferred from homology"/>
<feature type="domain" description="Nucleotidyl transferase" evidence="2">
    <location>
        <begin position="4"/>
        <end position="237"/>
    </location>
</feature>
<comment type="similarity">
    <text evidence="1">Belongs to the transferase hexapeptide repeat family.</text>
</comment>
<dbReference type="Gene3D" id="2.160.10.10">
    <property type="entry name" value="Hexapeptide repeat proteins"/>
    <property type="match status" value="1"/>
</dbReference>
<dbReference type="RefSeq" id="WP_071364949.1">
    <property type="nucleotide sequence ID" value="NZ_MLYP01000010.1"/>
</dbReference>
<evidence type="ECO:0000256" key="1">
    <source>
        <dbReference type="ARBA" id="ARBA00007274"/>
    </source>
</evidence>
<dbReference type="SUPFAM" id="SSF53448">
    <property type="entry name" value="Nucleotide-diphospho-sugar transferases"/>
    <property type="match status" value="1"/>
</dbReference>
<gene>
    <name evidence="4" type="ORF">BIV24_05175</name>
</gene>
<dbReference type="Pfam" id="PF00483">
    <property type="entry name" value="NTP_transferase"/>
    <property type="match status" value="1"/>
</dbReference>
<dbReference type="InterPro" id="IPR050486">
    <property type="entry name" value="Mannose-1P_guanyltransferase"/>
</dbReference>
<dbReference type="AlphaFoldDB" id="A0A1S2Q093"/>
<dbReference type="InterPro" id="IPR005835">
    <property type="entry name" value="NTP_transferase_dom"/>
</dbReference>
<evidence type="ECO:0000259" key="2">
    <source>
        <dbReference type="Pfam" id="PF00483"/>
    </source>
</evidence>
<dbReference type="STRING" id="1428652.BIV24_05175"/>
<comment type="caution">
    <text evidence="4">The sequence shown here is derived from an EMBL/GenBank/DDBJ whole genome shotgun (WGS) entry which is preliminary data.</text>
</comment>
<protein>
    <submittedName>
        <fullName evidence="4">GDP-mannose pyrophosphorylase</fullName>
    </submittedName>
</protein>
<evidence type="ECO:0000313" key="5">
    <source>
        <dbReference type="Proteomes" id="UP000179935"/>
    </source>
</evidence>
<feature type="domain" description="Mannose-1-phosphate guanyltransferase C-terminal" evidence="3">
    <location>
        <begin position="252"/>
        <end position="329"/>
    </location>
</feature>
<evidence type="ECO:0000313" key="4">
    <source>
        <dbReference type="EMBL" id="OIJ99166.1"/>
    </source>
</evidence>
<sequence>MQEAIILVGGKGTRLRPLTNHTPKPLLSVAGSSFIRHQIAKLMDAGVEHVVFATSYLASLFEQEFKDFSQDLEISYAVEEVPLGTGGAIRNAARLLRGGSADAPVLILNGDILSGLDLRAVLARHEDRDADVTLHLTRVPDPRAFGLVPTDGTGRVLSFLEKPKTAAECVTDQINAGCYVFSRSVLETIPADREVSVEQETFPQLVAQGRRVFGHTTEDYWRDLGTPLAFVHGSADLVTGKATSPLVEMPAEALIHPTAAVDPTARITGGSTIGPCAVIGPHVVVDRSIIGANVTVAEGAQIRESVVDHDSSIGSESFLREVVVGCHSHVGAQNELPAQLRLSCGIRIPAQGVRVSGTAAACPTVH</sequence>
<dbReference type="EMBL" id="MLYP01000010">
    <property type="protein sequence ID" value="OIJ99166.1"/>
    <property type="molecule type" value="Genomic_DNA"/>
</dbReference>
<dbReference type="Proteomes" id="UP000179935">
    <property type="component" value="Unassembled WGS sequence"/>
</dbReference>
<keyword evidence="5" id="KW-1185">Reference proteome</keyword>
<dbReference type="InterPro" id="IPR056729">
    <property type="entry name" value="GMPPB_C"/>
</dbReference>
<evidence type="ECO:0000259" key="3">
    <source>
        <dbReference type="Pfam" id="PF25087"/>
    </source>
</evidence>
<dbReference type="InterPro" id="IPR029044">
    <property type="entry name" value="Nucleotide-diphossugar_trans"/>
</dbReference>
<dbReference type="OrthoDB" id="9801810at2"/>
<organism evidence="4 5">
    <name type="scientific">Streptomyces colonosanans</name>
    <dbReference type="NCBI Taxonomy" id="1428652"/>
    <lineage>
        <taxon>Bacteria</taxon>
        <taxon>Bacillati</taxon>
        <taxon>Actinomycetota</taxon>
        <taxon>Actinomycetes</taxon>
        <taxon>Kitasatosporales</taxon>
        <taxon>Streptomycetaceae</taxon>
        <taxon>Streptomyces</taxon>
    </lineage>
</organism>